<sequence>MSVLPNARSLRVLLVGRHFWPHASFDAAGFLAQLATDLYRSGVHVEVVTPRYAASWPEHFHFREIPVHRPAAAPRSDWSMGRYVRHLTTWLKEHSESFDLILADSIREESQAVVEAASAAGIASVLVSAGWGDESDPAWWQSSRSARRCAATAKEADAIIVKNAAAERLMIAQGFPQSLLHRIEIGFTSSVNNLEDNRAAARNRLAAVNSDLTTRPESEVVLCTGRMQKNGAMQWLASTARPLIANRPDLRFWFVGDGPERQSLYDFLRADGVRNSIAMPGSFVDTTDLMIAADVFVHGDRQGLDFGLPSAVSAAIPIVAAEIAELRSLLTPIGKPIKRIASAAPSDKPDDPQDEAVAWFSPGKSKSLRVAIRRTLDDMPQAKQRALQLRRDLVRSRPQTKAIEAYIDLMTRVVQEKSNGKSRIATDSNSIETAS</sequence>
<evidence type="ECO:0000256" key="1">
    <source>
        <dbReference type="ARBA" id="ARBA00022676"/>
    </source>
</evidence>
<evidence type="ECO:0000313" key="4">
    <source>
        <dbReference type="EMBL" id="GAA4466231.1"/>
    </source>
</evidence>
<organism evidence="4 5">
    <name type="scientific">Novipirellula rosea</name>
    <dbReference type="NCBI Taxonomy" id="1031540"/>
    <lineage>
        <taxon>Bacteria</taxon>
        <taxon>Pseudomonadati</taxon>
        <taxon>Planctomycetota</taxon>
        <taxon>Planctomycetia</taxon>
        <taxon>Pirellulales</taxon>
        <taxon>Pirellulaceae</taxon>
        <taxon>Novipirellula</taxon>
    </lineage>
</organism>
<keyword evidence="2" id="KW-0808">Transferase</keyword>
<dbReference type="EMBL" id="BAABGA010000082">
    <property type="protein sequence ID" value="GAA4466231.1"/>
    <property type="molecule type" value="Genomic_DNA"/>
</dbReference>
<dbReference type="PANTHER" id="PTHR12526">
    <property type="entry name" value="GLYCOSYLTRANSFERASE"/>
    <property type="match status" value="1"/>
</dbReference>
<gene>
    <name evidence="4" type="ORF">GCM10023156_54740</name>
</gene>
<protein>
    <submittedName>
        <fullName evidence="4">Glycosyltransferase</fullName>
    </submittedName>
</protein>
<dbReference type="RefSeq" id="WP_345326949.1">
    <property type="nucleotide sequence ID" value="NZ_BAABGA010000082.1"/>
</dbReference>
<comment type="caution">
    <text evidence="4">The sequence shown here is derived from an EMBL/GenBank/DDBJ whole genome shotgun (WGS) entry which is preliminary data.</text>
</comment>
<evidence type="ECO:0000259" key="3">
    <source>
        <dbReference type="Pfam" id="PF13579"/>
    </source>
</evidence>
<accession>A0ABP8NI54</accession>
<keyword evidence="5" id="KW-1185">Reference proteome</keyword>
<proteinExistence type="predicted"/>
<dbReference type="PANTHER" id="PTHR12526:SF510">
    <property type="entry name" value="D-INOSITOL 3-PHOSPHATE GLYCOSYLTRANSFERASE"/>
    <property type="match status" value="1"/>
</dbReference>
<keyword evidence="1" id="KW-0328">Glycosyltransferase</keyword>
<name>A0ABP8NI54_9BACT</name>
<dbReference type="InterPro" id="IPR028098">
    <property type="entry name" value="Glyco_trans_4-like_N"/>
</dbReference>
<feature type="domain" description="Glycosyltransferase subfamily 4-like N-terminal" evidence="3">
    <location>
        <begin position="31"/>
        <end position="183"/>
    </location>
</feature>
<dbReference type="Proteomes" id="UP001500840">
    <property type="component" value="Unassembled WGS sequence"/>
</dbReference>
<reference evidence="5" key="1">
    <citation type="journal article" date="2019" name="Int. J. Syst. Evol. Microbiol.">
        <title>The Global Catalogue of Microorganisms (GCM) 10K type strain sequencing project: providing services to taxonomists for standard genome sequencing and annotation.</title>
        <authorList>
            <consortium name="The Broad Institute Genomics Platform"/>
            <consortium name="The Broad Institute Genome Sequencing Center for Infectious Disease"/>
            <person name="Wu L."/>
            <person name="Ma J."/>
        </authorList>
    </citation>
    <scope>NUCLEOTIDE SEQUENCE [LARGE SCALE GENOMIC DNA]</scope>
    <source>
        <strain evidence="5">JCM 17759</strain>
    </source>
</reference>
<dbReference type="Gene3D" id="3.40.50.2000">
    <property type="entry name" value="Glycogen Phosphorylase B"/>
    <property type="match status" value="2"/>
</dbReference>
<dbReference type="Pfam" id="PF13692">
    <property type="entry name" value="Glyco_trans_1_4"/>
    <property type="match status" value="1"/>
</dbReference>
<dbReference type="Pfam" id="PF13579">
    <property type="entry name" value="Glyco_trans_4_4"/>
    <property type="match status" value="1"/>
</dbReference>
<evidence type="ECO:0000256" key="2">
    <source>
        <dbReference type="ARBA" id="ARBA00022679"/>
    </source>
</evidence>
<dbReference type="SUPFAM" id="SSF53756">
    <property type="entry name" value="UDP-Glycosyltransferase/glycogen phosphorylase"/>
    <property type="match status" value="1"/>
</dbReference>
<evidence type="ECO:0000313" key="5">
    <source>
        <dbReference type="Proteomes" id="UP001500840"/>
    </source>
</evidence>